<dbReference type="AlphaFoldDB" id="A0A4V4HDM4"/>
<proteinExistence type="predicted"/>
<reference evidence="1 2" key="1">
    <citation type="journal article" date="2019" name="Nat. Ecol. Evol.">
        <title>Megaphylogeny resolves global patterns of mushroom evolution.</title>
        <authorList>
            <person name="Varga T."/>
            <person name="Krizsan K."/>
            <person name="Foldi C."/>
            <person name="Dima B."/>
            <person name="Sanchez-Garcia M."/>
            <person name="Sanchez-Ramirez S."/>
            <person name="Szollosi G.J."/>
            <person name="Szarkandi J.G."/>
            <person name="Papp V."/>
            <person name="Albert L."/>
            <person name="Andreopoulos W."/>
            <person name="Angelini C."/>
            <person name="Antonin V."/>
            <person name="Barry K.W."/>
            <person name="Bougher N.L."/>
            <person name="Buchanan P."/>
            <person name="Buyck B."/>
            <person name="Bense V."/>
            <person name="Catcheside P."/>
            <person name="Chovatia M."/>
            <person name="Cooper J."/>
            <person name="Damon W."/>
            <person name="Desjardin D."/>
            <person name="Finy P."/>
            <person name="Geml J."/>
            <person name="Haridas S."/>
            <person name="Hughes K."/>
            <person name="Justo A."/>
            <person name="Karasinski D."/>
            <person name="Kautmanova I."/>
            <person name="Kiss B."/>
            <person name="Kocsube S."/>
            <person name="Kotiranta H."/>
            <person name="LaButti K.M."/>
            <person name="Lechner B.E."/>
            <person name="Liimatainen K."/>
            <person name="Lipzen A."/>
            <person name="Lukacs Z."/>
            <person name="Mihaltcheva S."/>
            <person name="Morgado L.N."/>
            <person name="Niskanen T."/>
            <person name="Noordeloos M.E."/>
            <person name="Ohm R.A."/>
            <person name="Ortiz-Santana B."/>
            <person name="Ovrebo C."/>
            <person name="Racz N."/>
            <person name="Riley R."/>
            <person name="Savchenko A."/>
            <person name="Shiryaev A."/>
            <person name="Soop K."/>
            <person name="Spirin V."/>
            <person name="Szebenyi C."/>
            <person name="Tomsovsky M."/>
            <person name="Tulloss R.E."/>
            <person name="Uehling J."/>
            <person name="Grigoriev I.V."/>
            <person name="Vagvolgyi C."/>
            <person name="Papp T."/>
            <person name="Martin F.M."/>
            <person name="Miettinen O."/>
            <person name="Hibbett D.S."/>
            <person name="Nagy L.G."/>
        </authorList>
    </citation>
    <scope>NUCLEOTIDE SEQUENCE [LARGE SCALE GENOMIC DNA]</scope>
    <source>
        <strain evidence="1 2">CBS 962.96</strain>
    </source>
</reference>
<dbReference type="EMBL" id="ML179434">
    <property type="protein sequence ID" value="THU87815.1"/>
    <property type="molecule type" value="Genomic_DNA"/>
</dbReference>
<protein>
    <submittedName>
        <fullName evidence="1">Uncharacterized protein</fullName>
    </submittedName>
</protein>
<gene>
    <name evidence="1" type="ORF">K435DRAFT_866912</name>
</gene>
<accession>A0A4V4HDM4</accession>
<organism evidence="1 2">
    <name type="scientific">Dendrothele bispora (strain CBS 962.96)</name>
    <dbReference type="NCBI Taxonomy" id="1314807"/>
    <lineage>
        <taxon>Eukaryota</taxon>
        <taxon>Fungi</taxon>
        <taxon>Dikarya</taxon>
        <taxon>Basidiomycota</taxon>
        <taxon>Agaricomycotina</taxon>
        <taxon>Agaricomycetes</taxon>
        <taxon>Agaricomycetidae</taxon>
        <taxon>Agaricales</taxon>
        <taxon>Agaricales incertae sedis</taxon>
        <taxon>Dendrothele</taxon>
    </lineage>
</organism>
<name>A0A4V4HDM4_DENBC</name>
<dbReference type="Proteomes" id="UP000297245">
    <property type="component" value="Unassembled WGS sequence"/>
</dbReference>
<evidence type="ECO:0000313" key="1">
    <source>
        <dbReference type="EMBL" id="THU87815.1"/>
    </source>
</evidence>
<keyword evidence="2" id="KW-1185">Reference proteome</keyword>
<evidence type="ECO:0000313" key="2">
    <source>
        <dbReference type="Proteomes" id="UP000297245"/>
    </source>
</evidence>
<sequence>MLLPTVSTILPPLVSPSLLSLPSLSYPPPPPPTLIAYNPHPSILFLLIHSHFPNSRPPVFLVTSPNFPAIPGCSTFSTFVFILTLALALTASTDPFSIPSPVSISTWVEVIWTGPSSFASFPPSSSSAIDDVSQPL</sequence>